<sequence>MTASNAQGQALLAGLVGFMRPFIDAYATATDSRAKHVCSGAQGKELLSALGRFVTDIIALDEDDTVEDMAKLVILRDREIAPAKQHVVISKRQYTPAFRSMLVLKLQRSNRERNATGENR</sequence>
<proteinExistence type="predicted"/>
<dbReference type="Proteomes" id="UP000054270">
    <property type="component" value="Unassembled WGS sequence"/>
</dbReference>
<dbReference type="EMBL" id="KN817756">
    <property type="protein sequence ID" value="KJA13304.1"/>
    <property type="molecule type" value="Genomic_DNA"/>
</dbReference>
<evidence type="ECO:0000313" key="1">
    <source>
        <dbReference type="EMBL" id="KJA13304.1"/>
    </source>
</evidence>
<name>A0A0D2N252_HYPSF</name>
<evidence type="ECO:0000313" key="2">
    <source>
        <dbReference type="Proteomes" id="UP000054270"/>
    </source>
</evidence>
<protein>
    <submittedName>
        <fullName evidence="1">Uncharacterized protein</fullName>
    </submittedName>
</protein>
<gene>
    <name evidence="1" type="ORF">HYPSUDRAFT_59972</name>
</gene>
<dbReference type="AlphaFoldDB" id="A0A0D2N252"/>
<accession>A0A0D2N252</accession>
<keyword evidence="2" id="KW-1185">Reference proteome</keyword>
<organism evidence="1 2">
    <name type="scientific">Hypholoma sublateritium (strain FD-334 SS-4)</name>
    <dbReference type="NCBI Taxonomy" id="945553"/>
    <lineage>
        <taxon>Eukaryota</taxon>
        <taxon>Fungi</taxon>
        <taxon>Dikarya</taxon>
        <taxon>Basidiomycota</taxon>
        <taxon>Agaricomycotina</taxon>
        <taxon>Agaricomycetes</taxon>
        <taxon>Agaricomycetidae</taxon>
        <taxon>Agaricales</taxon>
        <taxon>Agaricineae</taxon>
        <taxon>Strophariaceae</taxon>
        <taxon>Hypholoma</taxon>
    </lineage>
</organism>
<reference evidence="2" key="1">
    <citation type="submission" date="2014-04" db="EMBL/GenBank/DDBJ databases">
        <title>Evolutionary Origins and Diversification of the Mycorrhizal Mutualists.</title>
        <authorList>
            <consortium name="DOE Joint Genome Institute"/>
            <consortium name="Mycorrhizal Genomics Consortium"/>
            <person name="Kohler A."/>
            <person name="Kuo A."/>
            <person name="Nagy L.G."/>
            <person name="Floudas D."/>
            <person name="Copeland A."/>
            <person name="Barry K.W."/>
            <person name="Cichocki N."/>
            <person name="Veneault-Fourrey C."/>
            <person name="LaButti K."/>
            <person name="Lindquist E.A."/>
            <person name="Lipzen A."/>
            <person name="Lundell T."/>
            <person name="Morin E."/>
            <person name="Murat C."/>
            <person name="Riley R."/>
            <person name="Ohm R."/>
            <person name="Sun H."/>
            <person name="Tunlid A."/>
            <person name="Henrissat B."/>
            <person name="Grigoriev I.V."/>
            <person name="Hibbett D.S."/>
            <person name="Martin F."/>
        </authorList>
    </citation>
    <scope>NUCLEOTIDE SEQUENCE [LARGE SCALE GENOMIC DNA]</scope>
    <source>
        <strain evidence="2">FD-334 SS-4</strain>
    </source>
</reference>